<gene>
    <name evidence="2" type="ORF">BD626DRAFT_573596</name>
</gene>
<evidence type="ECO:0000313" key="3">
    <source>
        <dbReference type="Proteomes" id="UP000320762"/>
    </source>
</evidence>
<keyword evidence="3" id="KW-1185">Reference proteome</keyword>
<feature type="region of interest" description="Disordered" evidence="1">
    <location>
        <begin position="204"/>
        <end position="241"/>
    </location>
</feature>
<dbReference type="STRING" id="97359.A0A550C0Q0"/>
<feature type="region of interest" description="Disordered" evidence="1">
    <location>
        <begin position="1"/>
        <end position="183"/>
    </location>
</feature>
<feature type="compositionally biased region" description="Low complexity" evidence="1">
    <location>
        <begin position="142"/>
        <end position="155"/>
    </location>
</feature>
<name>A0A550C0Q0_9AGAR</name>
<evidence type="ECO:0000313" key="2">
    <source>
        <dbReference type="EMBL" id="TRM58377.1"/>
    </source>
</evidence>
<dbReference type="OrthoDB" id="2322499at2759"/>
<reference evidence="2 3" key="1">
    <citation type="journal article" date="2019" name="New Phytol.">
        <title>Comparative genomics reveals unique wood-decay strategies and fruiting body development in the Schizophyllaceae.</title>
        <authorList>
            <person name="Almasi E."/>
            <person name="Sahu N."/>
            <person name="Krizsan K."/>
            <person name="Balint B."/>
            <person name="Kovacs G.M."/>
            <person name="Kiss B."/>
            <person name="Cseklye J."/>
            <person name="Drula E."/>
            <person name="Henrissat B."/>
            <person name="Nagy I."/>
            <person name="Chovatia M."/>
            <person name="Adam C."/>
            <person name="LaButti K."/>
            <person name="Lipzen A."/>
            <person name="Riley R."/>
            <person name="Grigoriev I.V."/>
            <person name="Nagy L.G."/>
        </authorList>
    </citation>
    <scope>NUCLEOTIDE SEQUENCE [LARGE SCALE GENOMIC DNA]</scope>
    <source>
        <strain evidence="2 3">NL-1724</strain>
    </source>
</reference>
<dbReference type="AlphaFoldDB" id="A0A550C0Q0"/>
<protein>
    <submittedName>
        <fullName evidence="2">Uncharacterized protein</fullName>
    </submittedName>
</protein>
<comment type="caution">
    <text evidence="2">The sequence shown here is derived from an EMBL/GenBank/DDBJ whole genome shotgun (WGS) entry which is preliminary data.</text>
</comment>
<dbReference type="Proteomes" id="UP000320762">
    <property type="component" value="Unassembled WGS sequence"/>
</dbReference>
<organism evidence="2 3">
    <name type="scientific">Schizophyllum amplum</name>
    <dbReference type="NCBI Taxonomy" id="97359"/>
    <lineage>
        <taxon>Eukaryota</taxon>
        <taxon>Fungi</taxon>
        <taxon>Dikarya</taxon>
        <taxon>Basidiomycota</taxon>
        <taxon>Agaricomycotina</taxon>
        <taxon>Agaricomycetes</taxon>
        <taxon>Agaricomycetidae</taxon>
        <taxon>Agaricales</taxon>
        <taxon>Schizophyllaceae</taxon>
        <taxon>Schizophyllum</taxon>
    </lineage>
</organism>
<evidence type="ECO:0000256" key="1">
    <source>
        <dbReference type="SAM" id="MobiDB-lite"/>
    </source>
</evidence>
<feature type="compositionally biased region" description="Polar residues" evidence="1">
    <location>
        <begin position="38"/>
        <end position="59"/>
    </location>
</feature>
<accession>A0A550C0Q0</accession>
<feature type="compositionally biased region" description="Acidic residues" evidence="1">
    <location>
        <begin position="214"/>
        <end position="235"/>
    </location>
</feature>
<feature type="compositionally biased region" description="Basic and acidic residues" evidence="1">
    <location>
        <begin position="173"/>
        <end position="183"/>
    </location>
</feature>
<proteinExistence type="predicted"/>
<sequence>MAAEQELPAAQRPRLNGDASNTHSPSNTPNVKREVSPSGAQQVAGTRQANAVASSSARQLSPPHDTQRHRSNAPGRILRPRPLPSIPGSQISLSPAPPSRRSRKDGRTATGGTRNGSTSTPPPRPKRGPTRKTSSTATAGIPQPQNAAAAPTTTRQPRELHAGPVEPANYKMGPDDDGKRRYEQLDPGDFVYLYRLDGKVPDPSFNFPVVDNGQDSESDPELDDSSEPENTNDAEQDVKSTYRSRRWWARRGCMTVPPLHEVAVNRARVDGPAYHKHGARRGLPRPDGAVVTRFLGNPGDLQHANMKALIRCPEHLEFIGQKDVITRDEIKAKLNRIVVQTEHNGLVIKNDNERKVPCMVPMDYTDLWSRYAVADEQSDIILDVMCLNDGLCSSTPSCHWNPSVWCQVRWCRRCENFMHVSCLMESLSLIHNLAFYADSLDKYEQSYLRYLLQEHEFAPDEPPRMPFGFDYDPDLADDTTWAEVAALPIRRRTFPTEAPETNEVVIQHAIQQVLDGRGGDVVPDVREWLHGIAPQAGLRAAKTILNKNLRQLRHGKDLQPPPPAQLLCVSRTNKTLRGALMRKSARWIWRASFQNDEDIPPVPTDLNEPQYARLLFDNSCMYCPSRFGTHVAWAARVRCCAKCLEDQFMEHDDLANNHNTREIVENCVPIYKHKDRGIIEQLEMMVKVHLARQRREAIYQKLCESGWGEQLQDPEADLRHHQLVYRPRRLTQRGWKNIEPN</sequence>
<feature type="compositionally biased region" description="Polar residues" evidence="1">
    <location>
        <begin position="18"/>
        <end position="30"/>
    </location>
</feature>
<dbReference type="EMBL" id="VDMD01000036">
    <property type="protein sequence ID" value="TRM58377.1"/>
    <property type="molecule type" value="Genomic_DNA"/>
</dbReference>